<dbReference type="InterPro" id="IPR014721">
    <property type="entry name" value="Ribsml_uS5_D2-typ_fold_subgr"/>
</dbReference>
<organism evidence="2 3">
    <name type="scientific">Candidatus Portnoybacteria bacterium CG10_big_fil_rev_8_21_14_0_10_36_7</name>
    <dbReference type="NCBI Taxonomy" id="1974812"/>
    <lineage>
        <taxon>Bacteria</taxon>
        <taxon>Candidatus Portnoyibacteriota</taxon>
    </lineage>
</organism>
<name>A0A2M8KDC0_9BACT</name>
<dbReference type="Gene3D" id="3.30.230.10">
    <property type="match status" value="1"/>
</dbReference>
<dbReference type="EMBL" id="PFDW01000073">
    <property type="protein sequence ID" value="PJE57904.1"/>
    <property type="molecule type" value="Genomic_DNA"/>
</dbReference>
<feature type="domain" description="Small ribosomal subunit protein uS5 C-terminal" evidence="1">
    <location>
        <begin position="1"/>
        <end position="49"/>
    </location>
</feature>
<dbReference type="InterPro" id="IPR005324">
    <property type="entry name" value="Ribosomal_uS5_C"/>
</dbReference>
<dbReference type="GO" id="GO:0003735">
    <property type="term" value="F:structural constituent of ribosome"/>
    <property type="evidence" value="ECO:0007669"/>
    <property type="project" value="InterPro"/>
</dbReference>
<dbReference type="SUPFAM" id="SSF54211">
    <property type="entry name" value="Ribosomal protein S5 domain 2-like"/>
    <property type="match status" value="1"/>
</dbReference>
<protein>
    <submittedName>
        <fullName evidence="2">30S ribosomal protein S5</fullName>
    </submittedName>
</protein>
<gene>
    <name evidence="2" type="ORF">COU81_03645</name>
</gene>
<keyword evidence="2" id="KW-0687">Ribonucleoprotein</keyword>
<evidence type="ECO:0000259" key="1">
    <source>
        <dbReference type="Pfam" id="PF03719"/>
    </source>
</evidence>
<dbReference type="InterPro" id="IPR020568">
    <property type="entry name" value="Ribosomal_Su5_D2-typ_SF"/>
</dbReference>
<evidence type="ECO:0000313" key="2">
    <source>
        <dbReference type="EMBL" id="PJE57904.1"/>
    </source>
</evidence>
<feature type="non-terminal residue" evidence="2">
    <location>
        <position position="1"/>
    </location>
</feature>
<accession>A0A2M8KDC0</accession>
<dbReference type="AlphaFoldDB" id="A0A2M8KDC0"/>
<proteinExistence type="predicted"/>
<dbReference type="Pfam" id="PF03719">
    <property type="entry name" value="Ribosomal_S5_C"/>
    <property type="match status" value="1"/>
</dbReference>
<reference evidence="3" key="1">
    <citation type="submission" date="2017-09" db="EMBL/GenBank/DDBJ databases">
        <title>Depth-based differentiation of microbial function through sediment-hosted aquifers and enrichment of novel symbionts in the deep terrestrial subsurface.</title>
        <authorList>
            <person name="Probst A.J."/>
            <person name="Ladd B."/>
            <person name="Jarett J.K."/>
            <person name="Geller-Mcgrath D.E."/>
            <person name="Sieber C.M.K."/>
            <person name="Emerson J.B."/>
            <person name="Anantharaman K."/>
            <person name="Thomas B.C."/>
            <person name="Malmstrom R."/>
            <person name="Stieglmeier M."/>
            <person name="Klingl A."/>
            <person name="Woyke T."/>
            <person name="Ryan C.M."/>
            <person name="Banfield J.F."/>
        </authorList>
    </citation>
    <scope>NUCLEOTIDE SEQUENCE [LARGE SCALE GENOMIC DNA]</scope>
</reference>
<dbReference type="Proteomes" id="UP000231450">
    <property type="component" value="Unassembled WGS sequence"/>
</dbReference>
<dbReference type="GO" id="GO:0006412">
    <property type="term" value="P:translation"/>
    <property type="evidence" value="ECO:0007669"/>
    <property type="project" value="InterPro"/>
</dbReference>
<dbReference type="GO" id="GO:0005840">
    <property type="term" value="C:ribosome"/>
    <property type="evidence" value="ECO:0007669"/>
    <property type="project" value="UniProtKB-KW"/>
</dbReference>
<comment type="caution">
    <text evidence="2">The sequence shown here is derived from an EMBL/GenBank/DDBJ whole genome shotgun (WGS) entry which is preliminary data.</text>
</comment>
<evidence type="ECO:0000313" key="3">
    <source>
        <dbReference type="Proteomes" id="UP000231450"/>
    </source>
</evidence>
<sequence length="52" mass="5553">GRGIIAGGVVRPMCELAGIRDINAKIISRSTNKVNNAKAVLKAFTTLRTEVK</sequence>
<keyword evidence="2" id="KW-0689">Ribosomal protein</keyword>